<gene>
    <name evidence="2" type="ORF">A6V36_28810</name>
    <name evidence="1" type="ORF">A6V37_08955</name>
</gene>
<name>A0A1A9MZ67_9BURK</name>
<dbReference type="AlphaFoldDB" id="A0A1A9MZ67"/>
<dbReference type="Proteomes" id="UP000078116">
    <property type="component" value="Unassembled WGS sequence"/>
</dbReference>
<evidence type="ECO:0000313" key="3">
    <source>
        <dbReference type="Proteomes" id="UP000077961"/>
    </source>
</evidence>
<accession>A0A1A9MZ67</accession>
<keyword evidence="3" id="KW-1185">Reference proteome</keyword>
<dbReference type="EMBL" id="LXJZ01000161">
    <property type="protein sequence ID" value="OAJ59054.1"/>
    <property type="molecule type" value="Genomic_DNA"/>
</dbReference>
<dbReference type="RefSeq" id="WP_064267946.1">
    <property type="nucleotide sequence ID" value="NZ_LXJZ01000161.1"/>
</dbReference>
<comment type="caution">
    <text evidence="1">The sequence shown here is derived from an EMBL/GenBank/DDBJ whole genome shotgun (WGS) entry which is preliminary data.</text>
</comment>
<organism evidence="1 4">
    <name type="scientific">Paraburkholderia ginsengiterrae</name>
    <dbReference type="NCBI Taxonomy" id="1462993"/>
    <lineage>
        <taxon>Bacteria</taxon>
        <taxon>Pseudomonadati</taxon>
        <taxon>Pseudomonadota</taxon>
        <taxon>Betaproteobacteria</taxon>
        <taxon>Burkholderiales</taxon>
        <taxon>Burkholderiaceae</taxon>
        <taxon>Paraburkholderia</taxon>
    </lineage>
</organism>
<evidence type="ECO:0008006" key="5">
    <source>
        <dbReference type="Google" id="ProtNLM"/>
    </source>
</evidence>
<evidence type="ECO:0000313" key="4">
    <source>
        <dbReference type="Proteomes" id="UP000078116"/>
    </source>
</evidence>
<protein>
    <recommendedName>
        <fullName evidence="5">UDP-glucose 4-epimerase</fullName>
    </recommendedName>
</protein>
<sequence>MALTGKIEENEWSVRVQTIPATDGQFCGEIHVSHRTQNGEFTHAFRNHETFPTEREAVLAGLREGAVWIELKRSEAFQVKKAVDMP</sequence>
<evidence type="ECO:0000313" key="1">
    <source>
        <dbReference type="EMBL" id="OAJ53502.1"/>
    </source>
</evidence>
<dbReference type="Proteomes" id="UP000077961">
    <property type="component" value="Unassembled WGS sequence"/>
</dbReference>
<evidence type="ECO:0000313" key="2">
    <source>
        <dbReference type="EMBL" id="OAJ59054.1"/>
    </source>
</evidence>
<proteinExistence type="predicted"/>
<dbReference type="EMBL" id="LXKA01000360">
    <property type="protein sequence ID" value="OAJ53502.1"/>
    <property type="molecule type" value="Genomic_DNA"/>
</dbReference>
<dbReference type="OrthoDB" id="9154435at2"/>
<reference evidence="3 4" key="1">
    <citation type="submission" date="2016-04" db="EMBL/GenBank/DDBJ databases">
        <title>Reclassification of Paraburkholderia panaciterrae (Farh et al. 2015) Dobritsa &amp; Samadpour 2016 as a later homotypic synonym of Paraburkholderia ginsengiterrae (Farh et al. 2015) Dobritsa &amp; Samadpour 2016.</title>
        <authorList>
            <person name="Dobritsa A.P."/>
            <person name="Kutumbaka K."/>
            <person name="Samadpour M."/>
        </authorList>
    </citation>
    <scope>NUCLEOTIDE SEQUENCE [LARGE SCALE GENOMIC DNA]</scope>
    <source>
        <strain evidence="1 4">DCY85</strain>
        <strain evidence="2 3">DCY85-1</strain>
    </source>
</reference>